<accession>A0A2I2FYS0</accession>
<gene>
    <name evidence="1" type="ORF">P170DRAFT_252701</name>
</gene>
<name>A0A2I2FYS0_9EURO</name>
<reference evidence="1 2" key="1">
    <citation type="submission" date="2016-12" db="EMBL/GenBank/DDBJ databases">
        <title>The genomes of Aspergillus section Nigri reveals drivers in fungal speciation.</title>
        <authorList>
            <consortium name="DOE Joint Genome Institute"/>
            <person name="Vesth T.C."/>
            <person name="Nybo J."/>
            <person name="Theobald S."/>
            <person name="Brandl J."/>
            <person name="Frisvad J.C."/>
            <person name="Nielsen K.F."/>
            <person name="Lyhne E.K."/>
            <person name="Kogle M.E."/>
            <person name="Kuo A."/>
            <person name="Riley R."/>
            <person name="Clum A."/>
            <person name="Nolan M."/>
            <person name="Lipzen A."/>
            <person name="Salamov A."/>
            <person name="Henrissat B."/>
            <person name="Wiebenga A."/>
            <person name="De Vries R.P."/>
            <person name="Grigoriev I.V."/>
            <person name="Mortensen U.H."/>
            <person name="Andersen M.R."/>
            <person name="Baker S.E."/>
        </authorList>
    </citation>
    <scope>NUCLEOTIDE SEQUENCE [LARGE SCALE GENOMIC DNA]</scope>
    <source>
        <strain evidence="1 2">IBT 23096</strain>
    </source>
</reference>
<dbReference type="RefSeq" id="XP_024701092.1">
    <property type="nucleotide sequence ID" value="XM_024843031.1"/>
</dbReference>
<dbReference type="Proteomes" id="UP000234275">
    <property type="component" value="Unassembled WGS sequence"/>
</dbReference>
<proteinExistence type="predicted"/>
<dbReference type="EMBL" id="MSFO01000007">
    <property type="protein sequence ID" value="PLB45790.1"/>
    <property type="molecule type" value="Genomic_DNA"/>
</dbReference>
<protein>
    <submittedName>
        <fullName evidence="1">Uncharacterized protein</fullName>
    </submittedName>
</protein>
<comment type="caution">
    <text evidence="1">The sequence shown here is derived from an EMBL/GenBank/DDBJ whole genome shotgun (WGS) entry which is preliminary data.</text>
</comment>
<evidence type="ECO:0000313" key="1">
    <source>
        <dbReference type="EMBL" id="PLB45790.1"/>
    </source>
</evidence>
<evidence type="ECO:0000313" key="2">
    <source>
        <dbReference type="Proteomes" id="UP000234275"/>
    </source>
</evidence>
<sequence>MFGRIFGGSERDVMVEIDRWVVVGWWWCALGEMTGGAHRINSRCSTSSMASANNDKICQTGRMVRRRV</sequence>
<dbReference type="AlphaFoldDB" id="A0A2I2FYS0"/>
<dbReference type="VEuPathDB" id="FungiDB:P170DRAFT_252701"/>
<dbReference type="GeneID" id="36550730"/>
<organism evidence="1 2">
    <name type="scientific">Aspergillus steynii IBT 23096</name>
    <dbReference type="NCBI Taxonomy" id="1392250"/>
    <lineage>
        <taxon>Eukaryota</taxon>
        <taxon>Fungi</taxon>
        <taxon>Dikarya</taxon>
        <taxon>Ascomycota</taxon>
        <taxon>Pezizomycotina</taxon>
        <taxon>Eurotiomycetes</taxon>
        <taxon>Eurotiomycetidae</taxon>
        <taxon>Eurotiales</taxon>
        <taxon>Aspergillaceae</taxon>
        <taxon>Aspergillus</taxon>
        <taxon>Aspergillus subgen. Circumdati</taxon>
    </lineage>
</organism>
<keyword evidence="2" id="KW-1185">Reference proteome</keyword>